<evidence type="ECO:0000256" key="2">
    <source>
        <dbReference type="ARBA" id="ARBA00022448"/>
    </source>
</evidence>
<keyword evidence="2" id="KW-0813">Transport</keyword>
<evidence type="ECO:0000256" key="9">
    <source>
        <dbReference type="SAM" id="Phobius"/>
    </source>
</evidence>
<keyword evidence="6" id="KW-0406">Ion transport</keyword>
<comment type="caution">
    <text evidence="11">The sequence shown here is derived from an EMBL/GenBank/DDBJ whole genome shotgun (WGS) entry which is preliminary data.</text>
</comment>
<dbReference type="Pfam" id="PF25539">
    <property type="entry name" value="Bestrophin_2"/>
    <property type="match status" value="2"/>
</dbReference>
<evidence type="ECO:0000256" key="10">
    <source>
        <dbReference type="SAM" id="SignalP"/>
    </source>
</evidence>
<dbReference type="PANTHER" id="PTHR33281:SF19">
    <property type="entry name" value="VOLTAGE-DEPENDENT ANION CHANNEL-FORMING PROTEIN YNEE"/>
    <property type="match status" value="1"/>
</dbReference>
<feature type="region of interest" description="Disordered" evidence="8">
    <location>
        <begin position="188"/>
        <end position="215"/>
    </location>
</feature>
<dbReference type="OrthoDB" id="1368at2759"/>
<dbReference type="Proteomes" id="UP000559256">
    <property type="component" value="Unassembled WGS sequence"/>
</dbReference>
<keyword evidence="7 9" id="KW-0472">Membrane</keyword>
<feature type="transmembrane region" description="Helical" evidence="9">
    <location>
        <begin position="395"/>
        <end position="415"/>
    </location>
</feature>
<evidence type="ECO:0000313" key="12">
    <source>
        <dbReference type="Proteomes" id="UP000559256"/>
    </source>
</evidence>
<evidence type="ECO:0000256" key="4">
    <source>
        <dbReference type="ARBA" id="ARBA00022692"/>
    </source>
</evidence>
<dbReference type="EMBL" id="JAACJM010000035">
    <property type="protein sequence ID" value="KAF5363028.1"/>
    <property type="molecule type" value="Genomic_DNA"/>
</dbReference>
<evidence type="ECO:0000256" key="5">
    <source>
        <dbReference type="ARBA" id="ARBA00022989"/>
    </source>
</evidence>
<sequence>MFILTLLVPLFYSLHIRFDPTITITITNHELNTQYQTLNTQIVVHLVTTKTSVDLKVNNALLGVLGTVLGFVLSFRTSSAYEKYQDGRKMWSNVAIQCRNAAVLIWLHVPNERPAQNGGQAMSTMEGIIEKKSMINLVQAFAVSVKHYCRGESGAYYQDLYPLISFLPRYSSHGGQTEADMLPLWHASEDGEHPYDHTQSTCASPSASASGSPAGSLYEAEAGIASGSARLTQSRQSSWFTRTRNHDYVDPEKVLPTVHVHRPLKPARNPPSTTIYDYMPFLRIFRVLGRVFSKKGDNGVATRSMMNRKKPELGDSNVPLEIIMFLSGYADRLLRTGTMQAVSASALISSINALSDTLSNLERIGNTPLPFAYQAHLHMSLWIYLFFLPFQIESVMGYLTIPGTAFAAFLFLGFLEIGQEIENPFNYDLNDLDLDMFCLGIMREMNEITAHAVPEPSKYVFNSYNQPFAPADRRSAEDLVKQGTEGYTHTGPGGHGVDSQPGLMSIERTLLKAWKDVDEHARR</sequence>
<dbReference type="AlphaFoldDB" id="A0A8H5GDN7"/>
<comment type="subcellular location">
    <subcellularLocation>
        <location evidence="1">Cell membrane</location>
        <topology evidence="1">Multi-pass membrane protein</topology>
    </subcellularLocation>
</comment>
<reference evidence="11 12" key="1">
    <citation type="journal article" date="2020" name="ISME J.">
        <title>Uncovering the hidden diversity of litter-decomposition mechanisms in mushroom-forming fungi.</title>
        <authorList>
            <person name="Floudas D."/>
            <person name="Bentzer J."/>
            <person name="Ahren D."/>
            <person name="Johansson T."/>
            <person name="Persson P."/>
            <person name="Tunlid A."/>
        </authorList>
    </citation>
    <scope>NUCLEOTIDE SEQUENCE [LARGE SCALE GENOMIC DNA]</scope>
    <source>
        <strain evidence="11 12">CBS 291.85</strain>
    </source>
</reference>
<dbReference type="GO" id="GO:0005254">
    <property type="term" value="F:chloride channel activity"/>
    <property type="evidence" value="ECO:0007669"/>
    <property type="project" value="InterPro"/>
</dbReference>
<protein>
    <submittedName>
        <fullName evidence="11">Uncharacterized protein</fullName>
    </submittedName>
</protein>
<evidence type="ECO:0000313" key="11">
    <source>
        <dbReference type="EMBL" id="KAF5363028.1"/>
    </source>
</evidence>
<keyword evidence="5 9" id="KW-1133">Transmembrane helix</keyword>
<evidence type="ECO:0000256" key="1">
    <source>
        <dbReference type="ARBA" id="ARBA00004651"/>
    </source>
</evidence>
<dbReference type="GO" id="GO:0005886">
    <property type="term" value="C:plasma membrane"/>
    <property type="evidence" value="ECO:0007669"/>
    <property type="project" value="UniProtKB-SubCell"/>
</dbReference>
<evidence type="ECO:0000256" key="7">
    <source>
        <dbReference type="ARBA" id="ARBA00023136"/>
    </source>
</evidence>
<name>A0A8H5GDN7_9AGAR</name>
<gene>
    <name evidence="11" type="ORF">D9758_012610</name>
</gene>
<proteinExistence type="predicted"/>
<organism evidence="11 12">
    <name type="scientific">Tetrapyrgos nigripes</name>
    <dbReference type="NCBI Taxonomy" id="182062"/>
    <lineage>
        <taxon>Eukaryota</taxon>
        <taxon>Fungi</taxon>
        <taxon>Dikarya</taxon>
        <taxon>Basidiomycota</taxon>
        <taxon>Agaricomycotina</taxon>
        <taxon>Agaricomycetes</taxon>
        <taxon>Agaricomycetidae</taxon>
        <taxon>Agaricales</taxon>
        <taxon>Marasmiineae</taxon>
        <taxon>Marasmiaceae</taxon>
        <taxon>Tetrapyrgos</taxon>
    </lineage>
</organism>
<feature type="signal peptide" evidence="10">
    <location>
        <begin position="1"/>
        <end position="18"/>
    </location>
</feature>
<evidence type="ECO:0000256" key="6">
    <source>
        <dbReference type="ARBA" id="ARBA00023065"/>
    </source>
</evidence>
<evidence type="ECO:0000256" key="3">
    <source>
        <dbReference type="ARBA" id="ARBA00022475"/>
    </source>
</evidence>
<keyword evidence="3" id="KW-1003">Cell membrane</keyword>
<dbReference type="InterPro" id="IPR044669">
    <property type="entry name" value="YneE/VCCN1/2-like"/>
</dbReference>
<accession>A0A8H5GDN7</accession>
<feature type="compositionally biased region" description="Low complexity" evidence="8">
    <location>
        <begin position="203"/>
        <end position="215"/>
    </location>
</feature>
<keyword evidence="12" id="KW-1185">Reference proteome</keyword>
<keyword evidence="10" id="KW-0732">Signal</keyword>
<evidence type="ECO:0000256" key="8">
    <source>
        <dbReference type="SAM" id="MobiDB-lite"/>
    </source>
</evidence>
<feature type="chain" id="PRO_5034592954" evidence="10">
    <location>
        <begin position="19"/>
        <end position="523"/>
    </location>
</feature>
<keyword evidence="4 9" id="KW-0812">Transmembrane</keyword>
<dbReference type="PANTHER" id="PTHR33281">
    <property type="entry name" value="UPF0187 PROTEIN YNEE"/>
    <property type="match status" value="1"/>
</dbReference>